<name>A0A7K2IZM4_9ACTN</name>
<dbReference type="Proteomes" id="UP000467124">
    <property type="component" value="Unassembled WGS sequence"/>
</dbReference>
<evidence type="ECO:0000259" key="1">
    <source>
        <dbReference type="Pfam" id="PF11706"/>
    </source>
</evidence>
<accession>A0A7K2IZM4</accession>
<dbReference type="Gene3D" id="1.10.3300.10">
    <property type="entry name" value="Jann2411-like domain"/>
    <property type="match status" value="1"/>
</dbReference>
<dbReference type="Pfam" id="PF11706">
    <property type="entry name" value="zf-CGNR"/>
    <property type="match status" value="1"/>
</dbReference>
<dbReference type="PANTHER" id="PTHR35525:SF3">
    <property type="entry name" value="BLL6575 PROTEIN"/>
    <property type="match status" value="1"/>
</dbReference>
<dbReference type="InterPro" id="IPR021005">
    <property type="entry name" value="Znf_CGNR"/>
</dbReference>
<evidence type="ECO:0000313" key="3">
    <source>
        <dbReference type="Proteomes" id="UP000467124"/>
    </source>
</evidence>
<dbReference type="SUPFAM" id="SSF160904">
    <property type="entry name" value="Jann2411-like"/>
    <property type="match status" value="1"/>
</dbReference>
<gene>
    <name evidence="2" type="ORF">GTW20_25050</name>
</gene>
<proteinExistence type="predicted"/>
<comment type="caution">
    <text evidence="2">The sequence shown here is derived from an EMBL/GenBank/DDBJ whole genome shotgun (WGS) entry which is preliminary data.</text>
</comment>
<reference evidence="2 3" key="1">
    <citation type="journal article" date="2019" name="Nat. Commun.">
        <title>The antimicrobial potential of Streptomyces from insect microbiomes.</title>
        <authorList>
            <person name="Chevrette M.G."/>
            <person name="Carlson C.M."/>
            <person name="Ortega H.E."/>
            <person name="Thomas C."/>
            <person name="Ananiev G.E."/>
            <person name="Barns K.J."/>
            <person name="Book A.J."/>
            <person name="Cagnazzo J."/>
            <person name="Carlos C."/>
            <person name="Flanigan W."/>
            <person name="Grubbs K.J."/>
            <person name="Horn H.A."/>
            <person name="Hoffmann F.M."/>
            <person name="Klassen J.L."/>
            <person name="Knack J.J."/>
            <person name="Lewin G.R."/>
            <person name="McDonald B.R."/>
            <person name="Muller L."/>
            <person name="Melo W.G.P."/>
            <person name="Pinto-Tomas A.A."/>
            <person name="Schmitz A."/>
            <person name="Wendt-Pienkowski E."/>
            <person name="Wildman S."/>
            <person name="Zhao M."/>
            <person name="Zhang F."/>
            <person name="Bugni T.S."/>
            <person name="Andes D.R."/>
            <person name="Pupo M.T."/>
            <person name="Currie C.R."/>
        </authorList>
    </citation>
    <scope>NUCLEOTIDE SEQUENCE [LARGE SCALE GENOMIC DNA]</scope>
    <source>
        <strain evidence="2 3">SID5840</strain>
    </source>
</reference>
<protein>
    <submittedName>
        <fullName evidence="2">CGNR zinc finger domain-containing protein</fullName>
    </submittedName>
</protein>
<organism evidence="2 3">
    <name type="scientific">Nocardiopsis alba</name>
    <dbReference type="NCBI Taxonomy" id="53437"/>
    <lineage>
        <taxon>Bacteria</taxon>
        <taxon>Bacillati</taxon>
        <taxon>Actinomycetota</taxon>
        <taxon>Actinomycetes</taxon>
        <taxon>Streptosporangiales</taxon>
        <taxon>Nocardiopsidaceae</taxon>
        <taxon>Nocardiopsis</taxon>
    </lineage>
</organism>
<sequence>MAYDRPPAPGDLALIEGLCNSARFLKREDLLVSLDSARAWANARDLPGVAEALDVGSLTWLRRAREAVREHLEGDREAAGYLTGLSSELLGAPRWGAEGEIVLPVATEEPVRRVVAEVLSVLAVAELADRRARLKVCRSPECRWVFYDRSPAGNGGWCSMEICGARHKMRTYRERRRG</sequence>
<dbReference type="RefSeq" id="WP_161112070.1">
    <property type="nucleotide sequence ID" value="NZ_WWHY01000001.1"/>
</dbReference>
<dbReference type="InterPro" id="IPR010852">
    <property type="entry name" value="ABATE"/>
</dbReference>
<dbReference type="EMBL" id="WWHY01000001">
    <property type="protein sequence ID" value="MYR35440.1"/>
    <property type="molecule type" value="Genomic_DNA"/>
</dbReference>
<dbReference type="AlphaFoldDB" id="A0A7K2IZM4"/>
<dbReference type="InterPro" id="IPR023286">
    <property type="entry name" value="ABATE_dom_sf"/>
</dbReference>
<dbReference type="PANTHER" id="PTHR35525">
    <property type="entry name" value="BLL6575 PROTEIN"/>
    <property type="match status" value="1"/>
</dbReference>
<feature type="domain" description="Zinc finger CGNR" evidence="1">
    <location>
        <begin position="133"/>
        <end position="176"/>
    </location>
</feature>
<evidence type="ECO:0000313" key="2">
    <source>
        <dbReference type="EMBL" id="MYR35440.1"/>
    </source>
</evidence>